<accession>A0A9P6HCP1</accession>
<feature type="region of interest" description="Disordered" evidence="1">
    <location>
        <begin position="299"/>
        <end position="336"/>
    </location>
</feature>
<dbReference type="Proteomes" id="UP000736335">
    <property type="component" value="Unassembled WGS sequence"/>
</dbReference>
<comment type="caution">
    <text evidence="2">The sequence shown here is derived from an EMBL/GenBank/DDBJ whole genome shotgun (WGS) entry which is preliminary data.</text>
</comment>
<dbReference type="OrthoDB" id="3224221at2759"/>
<name>A0A9P6HCP1_9AGAM</name>
<reference evidence="2" key="2">
    <citation type="submission" date="2020-11" db="EMBL/GenBank/DDBJ databases">
        <authorList>
            <consortium name="DOE Joint Genome Institute"/>
            <person name="Kuo A."/>
            <person name="Miyauchi S."/>
            <person name="Kiss E."/>
            <person name="Drula E."/>
            <person name="Kohler A."/>
            <person name="Sanchez-Garcia M."/>
            <person name="Andreopoulos B."/>
            <person name="Barry K.W."/>
            <person name="Bonito G."/>
            <person name="Buee M."/>
            <person name="Carver A."/>
            <person name="Chen C."/>
            <person name="Cichocki N."/>
            <person name="Clum A."/>
            <person name="Culley D."/>
            <person name="Crous P.W."/>
            <person name="Fauchery L."/>
            <person name="Girlanda M."/>
            <person name="Hayes R."/>
            <person name="Keri Z."/>
            <person name="Labutti K."/>
            <person name="Lipzen A."/>
            <person name="Lombard V."/>
            <person name="Magnuson J."/>
            <person name="Maillard F."/>
            <person name="Morin E."/>
            <person name="Murat C."/>
            <person name="Nolan M."/>
            <person name="Ohm R."/>
            <person name="Pangilinan J."/>
            <person name="Pereira M."/>
            <person name="Perotto S."/>
            <person name="Peter M."/>
            <person name="Riley R."/>
            <person name="Sitrit Y."/>
            <person name="Stielow B."/>
            <person name="Szollosi G."/>
            <person name="Zifcakova L."/>
            <person name="Stursova M."/>
            <person name="Spatafora J.W."/>
            <person name="Tedersoo L."/>
            <person name="Vaario L.-M."/>
            <person name="Yamada A."/>
            <person name="Yan M."/>
            <person name="Wang P."/>
            <person name="Xu J."/>
            <person name="Bruns T."/>
            <person name="Baldrian P."/>
            <person name="Vilgalys R."/>
            <person name="Henrissat B."/>
            <person name="Grigoriev I.V."/>
            <person name="Hibbett D."/>
            <person name="Nagy L.G."/>
            <person name="Martin F.M."/>
        </authorList>
    </citation>
    <scope>NUCLEOTIDE SEQUENCE</scope>
    <source>
        <strain evidence="2">UH-Tt-Lm1</strain>
    </source>
</reference>
<dbReference type="EMBL" id="WIUZ02000009">
    <property type="protein sequence ID" value="KAF9783891.1"/>
    <property type="molecule type" value="Genomic_DNA"/>
</dbReference>
<feature type="compositionally biased region" description="Basic and acidic residues" evidence="1">
    <location>
        <begin position="301"/>
        <end position="312"/>
    </location>
</feature>
<keyword evidence="3" id="KW-1185">Reference proteome</keyword>
<feature type="compositionally biased region" description="Basic residues" evidence="1">
    <location>
        <begin position="324"/>
        <end position="334"/>
    </location>
</feature>
<dbReference type="AlphaFoldDB" id="A0A9P6HCP1"/>
<feature type="region of interest" description="Disordered" evidence="1">
    <location>
        <begin position="166"/>
        <end position="265"/>
    </location>
</feature>
<organism evidence="2 3">
    <name type="scientific">Thelephora terrestris</name>
    <dbReference type="NCBI Taxonomy" id="56493"/>
    <lineage>
        <taxon>Eukaryota</taxon>
        <taxon>Fungi</taxon>
        <taxon>Dikarya</taxon>
        <taxon>Basidiomycota</taxon>
        <taxon>Agaricomycotina</taxon>
        <taxon>Agaricomycetes</taxon>
        <taxon>Thelephorales</taxon>
        <taxon>Thelephoraceae</taxon>
        <taxon>Thelephora</taxon>
    </lineage>
</organism>
<evidence type="ECO:0000256" key="1">
    <source>
        <dbReference type="SAM" id="MobiDB-lite"/>
    </source>
</evidence>
<proteinExistence type="predicted"/>
<gene>
    <name evidence="2" type="ORF">BJ322DRAFT_1109737</name>
</gene>
<evidence type="ECO:0000313" key="2">
    <source>
        <dbReference type="EMBL" id="KAF9783891.1"/>
    </source>
</evidence>
<sequence>MDPPMDPPTHPSQQAPFIQIELPAHISQELNAIVQRSAPQDHPGPATHDVSSVIVPGSHQETQQESSGVTHNGSRWIQLRFDADGPPLYFDLATQQLWREDPCGSSSDDPMVTDLEPPAQVPIPGSEGGLIRDSDILAASRIVESSGVSELNLSLNLRPPLDAYSSGTITPRASSSDLPASNQQQDASTCPPVNIGGSANTQRPLSPAIDTGWPDSAPDRQGVGSPSRHTSRAKGKGRAADITYESDTDDLMNGSDGDAGTQGRPATVDDILRLAMSIQRGQEAMTDAILKGLSSLQNSTAERHTATERPDYADDEGSGPSRSMRPKKYCRKRRSPYENNLSDRIRMLMKKMIGEEFLTANTVDPQEIEKFDPLKGPCCDAENFRIHLDGTPANPWNRSAAEVFVAKFLATYSRIYPPDLDEVVNMVHSKTRSAITSLIKDYRLRQDSDYEEKCQDKKRRERKRLLFERRLDLTFLYPSLGSQRPLLEAIGIDGMSSDEEETIPGSSIHQYRIYVPCWRSHWGQGHLESVITS</sequence>
<reference evidence="2" key="1">
    <citation type="journal article" date="2020" name="Nat. Commun.">
        <title>Large-scale genome sequencing of mycorrhizal fungi provides insights into the early evolution of symbiotic traits.</title>
        <authorList>
            <person name="Miyauchi S."/>
            <person name="Kiss E."/>
            <person name="Kuo A."/>
            <person name="Drula E."/>
            <person name="Kohler A."/>
            <person name="Sanchez-Garcia M."/>
            <person name="Morin E."/>
            <person name="Andreopoulos B."/>
            <person name="Barry K.W."/>
            <person name="Bonito G."/>
            <person name="Buee M."/>
            <person name="Carver A."/>
            <person name="Chen C."/>
            <person name="Cichocki N."/>
            <person name="Clum A."/>
            <person name="Culley D."/>
            <person name="Crous P.W."/>
            <person name="Fauchery L."/>
            <person name="Girlanda M."/>
            <person name="Hayes R.D."/>
            <person name="Keri Z."/>
            <person name="LaButti K."/>
            <person name="Lipzen A."/>
            <person name="Lombard V."/>
            <person name="Magnuson J."/>
            <person name="Maillard F."/>
            <person name="Murat C."/>
            <person name="Nolan M."/>
            <person name="Ohm R.A."/>
            <person name="Pangilinan J."/>
            <person name="Pereira M.F."/>
            <person name="Perotto S."/>
            <person name="Peter M."/>
            <person name="Pfister S."/>
            <person name="Riley R."/>
            <person name="Sitrit Y."/>
            <person name="Stielow J.B."/>
            <person name="Szollosi G."/>
            <person name="Zifcakova L."/>
            <person name="Stursova M."/>
            <person name="Spatafora J.W."/>
            <person name="Tedersoo L."/>
            <person name="Vaario L.M."/>
            <person name="Yamada A."/>
            <person name="Yan M."/>
            <person name="Wang P."/>
            <person name="Xu J."/>
            <person name="Bruns T."/>
            <person name="Baldrian P."/>
            <person name="Vilgalys R."/>
            <person name="Dunand C."/>
            <person name="Henrissat B."/>
            <person name="Grigoriev I.V."/>
            <person name="Hibbett D."/>
            <person name="Nagy L.G."/>
            <person name="Martin F.M."/>
        </authorList>
    </citation>
    <scope>NUCLEOTIDE SEQUENCE</scope>
    <source>
        <strain evidence="2">UH-Tt-Lm1</strain>
    </source>
</reference>
<feature type="compositionally biased region" description="Polar residues" evidence="1">
    <location>
        <begin position="166"/>
        <end position="188"/>
    </location>
</feature>
<protein>
    <submittedName>
        <fullName evidence="2">Uncharacterized protein</fullName>
    </submittedName>
</protein>
<evidence type="ECO:0000313" key="3">
    <source>
        <dbReference type="Proteomes" id="UP000736335"/>
    </source>
</evidence>